<keyword evidence="7" id="KW-0472">Membrane</keyword>
<evidence type="ECO:0000256" key="4">
    <source>
        <dbReference type="ARBA" id="ARBA00022679"/>
    </source>
</evidence>
<dbReference type="GO" id="GO:0016020">
    <property type="term" value="C:membrane"/>
    <property type="evidence" value="ECO:0007669"/>
    <property type="project" value="UniProtKB-SubCell"/>
</dbReference>
<evidence type="ECO:0000313" key="9">
    <source>
        <dbReference type="EMBL" id="CAC5406762.1"/>
    </source>
</evidence>
<name>A0A6J8DH69_MYTCO</name>
<dbReference type="EMBL" id="CACVKT020007264">
    <property type="protein sequence ID" value="CAC5406762.1"/>
    <property type="molecule type" value="Genomic_DNA"/>
</dbReference>
<evidence type="ECO:0000256" key="3">
    <source>
        <dbReference type="ARBA" id="ARBA00022676"/>
    </source>
</evidence>
<dbReference type="InterPro" id="IPR008166">
    <property type="entry name" value="Glyco_transf_92"/>
</dbReference>
<keyword evidence="6" id="KW-1133">Transmembrane helix</keyword>
<evidence type="ECO:0000256" key="6">
    <source>
        <dbReference type="ARBA" id="ARBA00022989"/>
    </source>
</evidence>
<reference evidence="9 10" key="1">
    <citation type="submission" date="2020-06" db="EMBL/GenBank/DDBJ databases">
        <authorList>
            <person name="Li R."/>
            <person name="Bekaert M."/>
        </authorList>
    </citation>
    <scope>NUCLEOTIDE SEQUENCE [LARGE SCALE GENOMIC DNA]</scope>
    <source>
        <strain evidence="10">wild</strain>
    </source>
</reference>
<evidence type="ECO:0000313" key="10">
    <source>
        <dbReference type="Proteomes" id="UP000507470"/>
    </source>
</evidence>
<dbReference type="PANTHER" id="PTHR21461:SF69">
    <property type="entry name" value="GLYCOSYLTRANSFERASE FAMILY 92 PROTEIN"/>
    <property type="match status" value="1"/>
</dbReference>
<evidence type="ECO:0000256" key="5">
    <source>
        <dbReference type="ARBA" id="ARBA00022692"/>
    </source>
</evidence>
<evidence type="ECO:0000256" key="8">
    <source>
        <dbReference type="RuleBase" id="RU366017"/>
    </source>
</evidence>
<dbReference type="GO" id="GO:0005737">
    <property type="term" value="C:cytoplasm"/>
    <property type="evidence" value="ECO:0007669"/>
    <property type="project" value="TreeGrafter"/>
</dbReference>
<dbReference type="AlphaFoldDB" id="A0A6J8DH69"/>
<keyword evidence="4 8" id="KW-0808">Transferase</keyword>
<keyword evidence="3 8" id="KW-0328">Glycosyltransferase</keyword>
<dbReference type="GO" id="GO:0016757">
    <property type="term" value="F:glycosyltransferase activity"/>
    <property type="evidence" value="ECO:0007669"/>
    <property type="project" value="UniProtKB-UniRule"/>
</dbReference>
<sequence length="379" mass="43526">MDENNQHHISAVAWLHKSHKSAKIKCCISLEDTTTLTVPATQVNPWFVTEGPPLEVKLYSCKIYQSITSIRSVSLSLSNFTCSSDDIDYVKPIKLKTKKNSNIAVCGKFVYGSKDGNFLIEWFEFLRFMGVYKVVIYPYKLNMYATKVLRYYESLGMVDTVSGFDMPEKDLFPREVGEKCTQVFNDELIILKDCMIRLWNYKYIAVIDTDEFMIPYNAGVNGSWINFFDEYFKSSIASIAFKTSYHITSWKPVNESHPLAIGRHTDGTYPIIDRKKNVFMPSRVIIESVTTHALAPHNGYKKLFCPSSIASIHHFRECRSEWLTRTKSSKPMPKLCGNSKSSCFEFCKQRSNVLDNVAFAIEKNVKAVKNHLRDIKNHD</sequence>
<comment type="subcellular location">
    <subcellularLocation>
        <location evidence="1">Membrane</location>
        <topology evidence="1">Single-pass membrane protein</topology>
    </subcellularLocation>
</comment>
<dbReference type="Proteomes" id="UP000507470">
    <property type="component" value="Unassembled WGS sequence"/>
</dbReference>
<evidence type="ECO:0000256" key="7">
    <source>
        <dbReference type="ARBA" id="ARBA00023136"/>
    </source>
</evidence>
<protein>
    <recommendedName>
        <fullName evidence="8">Glycosyltransferase family 92 protein</fullName>
        <ecNumber evidence="8">2.4.1.-</ecNumber>
    </recommendedName>
</protein>
<organism evidence="9 10">
    <name type="scientific">Mytilus coruscus</name>
    <name type="common">Sea mussel</name>
    <dbReference type="NCBI Taxonomy" id="42192"/>
    <lineage>
        <taxon>Eukaryota</taxon>
        <taxon>Metazoa</taxon>
        <taxon>Spiralia</taxon>
        <taxon>Lophotrochozoa</taxon>
        <taxon>Mollusca</taxon>
        <taxon>Bivalvia</taxon>
        <taxon>Autobranchia</taxon>
        <taxon>Pteriomorphia</taxon>
        <taxon>Mytilida</taxon>
        <taxon>Mytiloidea</taxon>
        <taxon>Mytilidae</taxon>
        <taxon>Mytilinae</taxon>
        <taxon>Mytilus</taxon>
    </lineage>
</organism>
<proteinExistence type="inferred from homology"/>
<comment type="similarity">
    <text evidence="2 8">Belongs to the glycosyltransferase 92 family.</text>
</comment>
<dbReference type="PANTHER" id="PTHR21461">
    <property type="entry name" value="GLYCOSYLTRANSFERASE FAMILY 92 PROTEIN"/>
    <property type="match status" value="1"/>
</dbReference>
<dbReference type="OrthoDB" id="6042617at2759"/>
<dbReference type="EC" id="2.4.1.-" evidence="8"/>
<dbReference type="Pfam" id="PF01697">
    <property type="entry name" value="Glyco_transf_92"/>
    <property type="match status" value="1"/>
</dbReference>
<keyword evidence="10" id="KW-1185">Reference proteome</keyword>
<accession>A0A6J8DH69</accession>
<evidence type="ECO:0000256" key="1">
    <source>
        <dbReference type="ARBA" id="ARBA00004167"/>
    </source>
</evidence>
<evidence type="ECO:0000256" key="2">
    <source>
        <dbReference type="ARBA" id="ARBA00007647"/>
    </source>
</evidence>
<gene>
    <name evidence="9" type="ORF">MCOR_40305</name>
</gene>
<keyword evidence="5" id="KW-0812">Transmembrane</keyword>